<proteinExistence type="predicted"/>
<organism evidence="2 3">
    <name type="scientific">Candidatus Scybalomonas excrementavium</name>
    <dbReference type="NCBI Taxonomy" id="2840943"/>
    <lineage>
        <taxon>Bacteria</taxon>
        <taxon>Bacillati</taxon>
        <taxon>Bacillota</taxon>
        <taxon>Clostridia</taxon>
        <taxon>Lachnospirales</taxon>
        <taxon>Lachnospiraceae</taxon>
        <taxon>Lachnospiraceae incertae sedis</taxon>
        <taxon>Candidatus Scybalomonas</taxon>
    </lineage>
</organism>
<feature type="domain" description="Peptidase U32 collagenase" evidence="1">
    <location>
        <begin position="386"/>
        <end position="501"/>
    </location>
</feature>
<dbReference type="PANTHER" id="PTHR30217">
    <property type="entry name" value="PEPTIDASE U32 FAMILY"/>
    <property type="match status" value="1"/>
</dbReference>
<dbReference type="Proteomes" id="UP000823618">
    <property type="component" value="Unassembled WGS sequence"/>
</dbReference>
<dbReference type="PANTHER" id="PTHR30217:SF10">
    <property type="entry name" value="23S RRNA 5-HYDROXYCYTIDINE C2501 SYNTHASE"/>
    <property type="match status" value="1"/>
</dbReference>
<dbReference type="AlphaFoldDB" id="A0A9D9N6T8"/>
<reference evidence="2" key="1">
    <citation type="submission" date="2020-10" db="EMBL/GenBank/DDBJ databases">
        <authorList>
            <person name="Gilroy R."/>
        </authorList>
    </citation>
    <scope>NUCLEOTIDE SEQUENCE</scope>
    <source>
        <strain evidence="2">E3-2379</strain>
    </source>
</reference>
<gene>
    <name evidence="2" type="ORF">IAC13_01950</name>
</gene>
<evidence type="ECO:0000259" key="1">
    <source>
        <dbReference type="Pfam" id="PF12392"/>
    </source>
</evidence>
<dbReference type="PROSITE" id="PS01276">
    <property type="entry name" value="PEPTIDASE_U32"/>
    <property type="match status" value="1"/>
</dbReference>
<dbReference type="Pfam" id="PF12392">
    <property type="entry name" value="DUF3656"/>
    <property type="match status" value="1"/>
</dbReference>
<evidence type="ECO:0000313" key="3">
    <source>
        <dbReference type="Proteomes" id="UP000823618"/>
    </source>
</evidence>
<accession>A0A9D9N6T8</accession>
<comment type="caution">
    <text evidence="2">The sequence shown here is derived from an EMBL/GenBank/DDBJ whole genome shotgun (WGS) entry which is preliminary data.</text>
</comment>
<reference evidence="2" key="2">
    <citation type="journal article" date="2021" name="PeerJ">
        <title>Extensive microbial diversity within the chicken gut microbiome revealed by metagenomics and culture.</title>
        <authorList>
            <person name="Gilroy R."/>
            <person name="Ravi A."/>
            <person name="Getino M."/>
            <person name="Pursley I."/>
            <person name="Horton D.L."/>
            <person name="Alikhan N.F."/>
            <person name="Baker D."/>
            <person name="Gharbi K."/>
            <person name="Hall N."/>
            <person name="Watson M."/>
            <person name="Adriaenssens E.M."/>
            <person name="Foster-Nyarko E."/>
            <person name="Jarju S."/>
            <person name="Secka A."/>
            <person name="Antonio M."/>
            <person name="Oren A."/>
            <person name="Chaudhuri R.R."/>
            <person name="La Ragione R."/>
            <person name="Hildebrand F."/>
            <person name="Pallen M.J."/>
        </authorList>
    </citation>
    <scope>NUCLEOTIDE SEQUENCE</scope>
    <source>
        <strain evidence="2">E3-2379</strain>
    </source>
</reference>
<evidence type="ECO:0000313" key="2">
    <source>
        <dbReference type="EMBL" id="MBO8462676.1"/>
    </source>
</evidence>
<dbReference type="InterPro" id="IPR020988">
    <property type="entry name" value="Pept_U32_collagenase"/>
</dbReference>
<dbReference type="InterPro" id="IPR001539">
    <property type="entry name" value="Peptidase_U32"/>
</dbReference>
<sequence length="816" mass="94322">MQKIEILAPAGSYESLLAGIANGADAVYLGGASFGARAYAGNFTEDKLKEAIDYVHYHGKSLYLTVNTLLKNEELEEGLYEYILPFYEQGLDAAIVQDMGVLHFLHKHFPKLPLHASTQMTVTSTEAARFLKQCGITRIVPARELSLNEIYEMKRASGLEIESFVHGALCYSYSGQCLMSSMIGGRSGNRGRCAQPCRLPYELKTTSGESLGKKEECYRLSPKDLCALDEIPQMIQAGIDSFKIEGRMKKPEYVAAVTRMYRKYVDQYLENPKKPYRVEEQDYKQLMELYNRGGFTQGYYEKHNGKDMMSMKRPNHQGLLVGEIQQIKGNQIFFVCKETIHPKDVLEVRQGEQGVAELTSPVACEKGKKICLNANNLRKLKIGQPVYRMKNKHMIEEMEKQWDKHQDKIGLVCQGVFQEGKKAILRLSGKGTTCEVVGNIVESAQKQPMTEEKIMSLLNKTGGTEYYFEKIELDISDNIFLPVQAVKELRRQAIHLWEEERASQYRRNDAISREERKEIGESRKQEESKEKSLEIAASFLTEEQLDELLTISQVSIIYLELVAMSMEQAIVYAKRIHEVNKKCYLAFPQIFRTEAKREWIKEIDTIVSDSFDGYLIRNLEEYVRLSDAISKKEVEDRKESLWKKEWVLDYTMYQYNKQAEQFYREHAKGKSFTTTFPLELNYQEIKKMNYQNGELIVYGRLPLMVSAQCQWKQSKGCIGVTKPVILRDRKQSDFFVLNQCKYCYNTIYSDKPLCLYSQKEEIEELSVERVRLQFVDENKKQVKERVNEAISVFLDGKEVPFLEKEFTKGHWKRGIE</sequence>
<dbReference type="InterPro" id="IPR051454">
    <property type="entry name" value="RNA/ubiquinone_mod_enzymes"/>
</dbReference>
<protein>
    <submittedName>
        <fullName evidence="2">U32 family peptidase</fullName>
    </submittedName>
</protein>
<name>A0A9D9N6T8_9FIRM</name>
<dbReference type="Pfam" id="PF01136">
    <property type="entry name" value="Peptidase_U32"/>
    <property type="match status" value="1"/>
</dbReference>
<dbReference type="EMBL" id="JADIML010000059">
    <property type="protein sequence ID" value="MBO8462676.1"/>
    <property type="molecule type" value="Genomic_DNA"/>
</dbReference>